<accession>A0A2G9U6Y7</accession>
<reference evidence="3 4" key="1">
    <citation type="submission" date="2015-09" db="EMBL/GenBank/DDBJ databases">
        <title>Draft genome of the parasitic nematode Teladorsagia circumcincta isolate WARC Sus (inbred).</title>
        <authorList>
            <person name="Mitreva M."/>
        </authorList>
    </citation>
    <scope>NUCLEOTIDE SEQUENCE [LARGE SCALE GENOMIC DNA]</scope>
    <source>
        <strain evidence="3 4">S</strain>
    </source>
</reference>
<dbReference type="EMBL" id="KZ348561">
    <property type="protein sequence ID" value="PIO66021.1"/>
    <property type="molecule type" value="Genomic_DNA"/>
</dbReference>
<name>A0A2G9U6Y7_TELCI</name>
<dbReference type="AlphaFoldDB" id="A0A2G9U6Y7"/>
<feature type="non-terminal residue" evidence="3">
    <location>
        <position position="1"/>
    </location>
</feature>
<dbReference type="PANTHER" id="PTHR24637:SF421">
    <property type="entry name" value="CUTICLE COLLAGEN DPY-2"/>
    <property type="match status" value="1"/>
</dbReference>
<evidence type="ECO:0000313" key="3">
    <source>
        <dbReference type="EMBL" id="PIO66021.1"/>
    </source>
</evidence>
<evidence type="ECO:0000256" key="1">
    <source>
        <dbReference type="ARBA" id="ARBA00022737"/>
    </source>
</evidence>
<organism evidence="3 4">
    <name type="scientific">Teladorsagia circumcincta</name>
    <name type="common">Brown stomach worm</name>
    <name type="synonym">Ostertagia circumcincta</name>
    <dbReference type="NCBI Taxonomy" id="45464"/>
    <lineage>
        <taxon>Eukaryota</taxon>
        <taxon>Metazoa</taxon>
        <taxon>Ecdysozoa</taxon>
        <taxon>Nematoda</taxon>
        <taxon>Chromadorea</taxon>
        <taxon>Rhabditida</taxon>
        <taxon>Rhabditina</taxon>
        <taxon>Rhabditomorpha</taxon>
        <taxon>Strongyloidea</taxon>
        <taxon>Trichostrongylidae</taxon>
        <taxon>Teladorsagia</taxon>
    </lineage>
</organism>
<keyword evidence="3" id="KW-0176">Collagen</keyword>
<keyword evidence="4" id="KW-1185">Reference proteome</keyword>
<evidence type="ECO:0000256" key="2">
    <source>
        <dbReference type="SAM" id="MobiDB-lite"/>
    </source>
</evidence>
<dbReference type="GO" id="GO:0005581">
    <property type="term" value="C:collagen trimer"/>
    <property type="evidence" value="ECO:0007669"/>
    <property type="project" value="UniProtKB-KW"/>
</dbReference>
<dbReference type="Proteomes" id="UP000230423">
    <property type="component" value="Unassembled WGS sequence"/>
</dbReference>
<dbReference type="PANTHER" id="PTHR24637">
    <property type="entry name" value="COLLAGEN"/>
    <property type="match status" value="1"/>
</dbReference>
<proteinExistence type="predicted"/>
<dbReference type="OrthoDB" id="5840567at2759"/>
<gene>
    <name evidence="3" type="ORF">TELCIR_12279</name>
</gene>
<evidence type="ECO:0000313" key="4">
    <source>
        <dbReference type="Proteomes" id="UP000230423"/>
    </source>
</evidence>
<keyword evidence="1" id="KW-0677">Repeat</keyword>
<feature type="region of interest" description="Disordered" evidence="2">
    <location>
        <begin position="62"/>
        <end position="167"/>
    </location>
</feature>
<protein>
    <submittedName>
        <fullName evidence="3">Collagen triple helix repeat protein</fullName>
    </submittedName>
</protein>
<feature type="compositionally biased region" description="Pro residues" evidence="2">
    <location>
        <begin position="124"/>
        <end position="142"/>
    </location>
</feature>
<sequence length="244" mass="25733">RYSDEAWYDMKSILQRSPRQAPKRAKTVSRRISYYYAPSPEPYSAPQPSYAQVDICSCAQQPNYCPSGPVGPPGQPGLDGGAPGLPGPPGENGFDMVVQIGTPGPKGLPGRSGPPGRPGSQGICPPPGQPGPVGLPGPPGHPGKPGSPGQPGYPGVPGVPGQDAEYCPCPPKSTNSYQVPTKTEYAAQYDGIPYGNDVDVGYENAQESRAEYRRRLKNNTLQSYRPYAQKAAAALSEKTDLIVL</sequence>